<feature type="coiled-coil region" evidence="1">
    <location>
        <begin position="168"/>
        <end position="224"/>
    </location>
</feature>
<dbReference type="AlphaFoldDB" id="A0AAN7PDV3"/>
<keyword evidence="4" id="KW-1185">Reference proteome</keyword>
<evidence type="ECO:0000256" key="1">
    <source>
        <dbReference type="SAM" id="Coils"/>
    </source>
</evidence>
<gene>
    <name evidence="3" type="ORF">QYF61_016924</name>
</gene>
<comment type="caution">
    <text evidence="3">The sequence shown here is derived from an EMBL/GenBank/DDBJ whole genome shotgun (WGS) entry which is preliminary data.</text>
</comment>
<feature type="domain" description="RIMB1/RIM3A-C-like N-terminal" evidence="2">
    <location>
        <begin position="168"/>
        <end position="229"/>
    </location>
</feature>
<dbReference type="EMBL" id="JAUNZN010000003">
    <property type="protein sequence ID" value="KAK4824618.1"/>
    <property type="molecule type" value="Genomic_DNA"/>
</dbReference>
<accession>A0AAN7PDV3</accession>
<evidence type="ECO:0000313" key="4">
    <source>
        <dbReference type="Proteomes" id="UP001333110"/>
    </source>
</evidence>
<reference evidence="3 4" key="1">
    <citation type="journal article" date="2023" name="J. Hered.">
        <title>Chromosome-level genome of the wood stork (Mycteria americana) provides insight into avian chromosome evolution.</title>
        <authorList>
            <person name="Flamio R. Jr."/>
            <person name="Ramstad K.M."/>
        </authorList>
    </citation>
    <scope>NUCLEOTIDE SEQUENCE [LARGE SCALE GENOMIC DNA]</scope>
    <source>
        <strain evidence="3">JAX WOST 10</strain>
    </source>
</reference>
<proteinExistence type="predicted"/>
<dbReference type="InterPro" id="IPR057950">
    <property type="entry name" value="RIMB1/RIM3A-C-like_N"/>
</dbReference>
<dbReference type="Pfam" id="PF25566">
    <property type="entry name" value="RIMB1_N"/>
    <property type="match status" value="1"/>
</dbReference>
<dbReference type="Proteomes" id="UP001333110">
    <property type="component" value="Unassembled WGS sequence"/>
</dbReference>
<sequence length="229" mass="25694">MMQDGASWGPVARSCHSQWLQQLNQRQQAAGTRQLLGWKEAELHKAQELLQQQLAEEMVRPSRSCRAACSKLQDNELQLGRRLFIKYILEQIEGPGPNALLGTRAIRRCRAPPPLMEMGPGSSQLPDQALLALQERSPKSHSAGQQTAYKAVADALLQVPEPAGEDLNTRLQCALEDLERQHGALEMENRLLRKGNPPEACKEAERLQHKNAKLAALTEQLKERCRHLH</sequence>
<evidence type="ECO:0000313" key="3">
    <source>
        <dbReference type="EMBL" id="KAK4824618.1"/>
    </source>
</evidence>
<keyword evidence="1" id="KW-0175">Coiled coil</keyword>
<name>A0AAN7PDV3_MYCAM</name>
<evidence type="ECO:0000259" key="2">
    <source>
        <dbReference type="Pfam" id="PF25566"/>
    </source>
</evidence>
<organism evidence="3 4">
    <name type="scientific">Mycteria americana</name>
    <name type="common">Wood stork</name>
    <dbReference type="NCBI Taxonomy" id="33587"/>
    <lineage>
        <taxon>Eukaryota</taxon>
        <taxon>Metazoa</taxon>
        <taxon>Chordata</taxon>
        <taxon>Craniata</taxon>
        <taxon>Vertebrata</taxon>
        <taxon>Euteleostomi</taxon>
        <taxon>Archelosauria</taxon>
        <taxon>Archosauria</taxon>
        <taxon>Dinosauria</taxon>
        <taxon>Saurischia</taxon>
        <taxon>Theropoda</taxon>
        <taxon>Coelurosauria</taxon>
        <taxon>Aves</taxon>
        <taxon>Neognathae</taxon>
        <taxon>Neoaves</taxon>
        <taxon>Aequornithes</taxon>
        <taxon>Ciconiiformes</taxon>
        <taxon>Ciconiidae</taxon>
        <taxon>Mycteria</taxon>
    </lineage>
</organism>
<protein>
    <recommendedName>
        <fullName evidence="2">RIMB1/RIM3A-C-like N-terminal domain-containing protein</fullName>
    </recommendedName>
</protein>